<keyword evidence="12 17" id="KW-0670">Pyruvate</keyword>
<dbReference type="InterPro" id="IPR015793">
    <property type="entry name" value="Pyrv_Knase_brl"/>
</dbReference>
<dbReference type="SUPFAM" id="SSF51621">
    <property type="entry name" value="Phosphoenolpyruvate/pyruvate domain"/>
    <property type="match status" value="1"/>
</dbReference>
<keyword evidence="7" id="KW-0547">Nucleotide-binding</keyword>
<evidence type="ECO:0000256" key="12">
    <source>
        <dbReference type="ARBA" id="ARBA00023317"/>
    </source>
</evidence>
<dbReference type="Gene3D" id="2.40.33.10">
    <property type="entry name" value="PK beta-barrel domain-like"/>
    <property type="match status" value="1"/>
</dbReference>
<evidence type="ECO:0000256" key="3">
    <source>
        <dbReference type="ARBA" id="ARBA00008663"/>
    </source>
</evidence>
<evidence type="ECO:0000256" key="1">
    <source>
        <dbReference type="ARBA" id="ARBA00001958"/>
    </source>
</evidence>
<dbReference type="InterPro" id="IPR011037">
    <property type="entry name" value="Pyrv_Knase-like_insert_dom_sf"/>
</dbReference>
<evidence type="ECO:0000313" key="18">
    <source>
        <dbReference type="Proteomes" id="UP000031668"/>
    </source>
</evidence>
<evidence type="ECO:0000256" key="8">
    <source>
        <dbReference type="ARBA" id="ARBA00022777"/>
    </source>
</evidence>
<dbReference type="UniPathway" id="UPA00109">
    <property type="reaction ID" value="UER00188"/>
</dbReference>
<comment type="similarity">
    <text evidence="3 14">Belongs to the pyruvate kinase family.</text>
</comment>
<dbReference type="Gene3D" id="3.40.1380.20">
    <property type="entry name" value="Pyruvate kinase, C-terminal domain"/>
    <property type="match status" value="1"/>
</dbReference>
<dbReference type="InterPro" id="IPR036918">
    <property type="entry name" value="Pyrv_Knase_C_sf"/>
</dbReference>
<dbReference type="Gene3D" id="3.20.20.60">
    <property type="entry name" value="Phosphoenolpyruvate-binding domains"/>
    <property type="match status" value="1"/>
</dbReference>
<comment type="catalytic activity">
    <reaction evidence="13">
        <text>pyruvate + ATP = phosphoenolpyruvate + ADP + H(+)</text>
        <dbReference type="Rhea" id="RHEA:18157"/>
        <dbReference type="ChEBI" id="CHEBI:15361"/>
        <dbReference type="ChEBI" id="CHEBI:15378"/>
        <dbReference type="ChEBI" id="CHEBI:30616"/>
        <dbReference type="ChEBI" id="CHEBI:58702"/>
        <dbReference type="ChEBI" id="CHEBI:456216"/>
        <dbReference type="EC" id="2.7.1.40"/>
    </reaction>
    <physiologicalReaction direction="right-to-left" evidence="13">
        <dbReference type="Rhea" id="RHEA:18159"/>
    </physiologicalReaction>
</comment>
<dbReference type="PANTHER" id="PTHR11817">
    <property type="entry name" value="PYRUVATE KINASE"/>
    <property type="match status" value="1"/>
</dbReference>
<evidence type="ECO:0000256" key="2">
    <source>
        <dbReference type="ARBA" id="ARBA00004997"/>
    </source>
</evidence>
<dbReference type="Proteomes" id="UP000031668">
    <property type="component" value="Unassembled WGS sequence"/>
</dbReference>
<evidence type="ECO:0000259" key="15">
    <source>
        <dbReference type="Pfam" id="PF00224"/>
    </source>
</evidence>
<dbReference type="GO" id="GO:0004743">
    <property type="term" value="F:pyruvate kinase activity"/>
    <property type="evidence" value="ECO:0007669"/>
    <property type="project" value="UniProtKB-EC"/>
</dbReference>
<evidence type="ECO:0000256" key="11">
    <source>
        <dbReference type="ARBA" id="ARBA00023152"/>
    </source>
</evidence>
<keyword evidence="11 14" id="KW-0324">Glycolysis</keyword>
<keyword evidence="10 14" id="KW-0460">Magnesium</keyword>
<keyword evidence="6" id="KW-0479">Metal-binding</keyword>
<evidence type="ECO:0000256" key="14">
    <source>
        <dbReference type="RuleBase" id="RU000504"/>
    </source>
</evidence>
<dbReference type="FunFam" id="2.40.33.10:FF:000001">
    <property type="entry name" value="Pyruvate kinase"/>
    <property type="match status" value="1"/>
</dbReference>
<keyword evidence="5 14" id="KW-0808">Transferase</keyword>
<dbReference type="InterPro" id="IPR040442">
    <property type="entry name" value="Pyrv_kinase-like_dom_sf"/>
</dbReference>
<dbReference type="EMBL" id="JWZT01003604">
    <property type="protein sequence ID" value="KII66206.1"/>
    <property type="molecule type" value="Genomic_DNA"/>
</dbReference>
<accession>A0A0C2MGB7</accession>
<dbReference type="NCBIfam" id="TIGR01064">
    <property type="entry name" value="pyruv_kin"/>
    <property type="match status" value="1"/>
</dbReference>
<evidence type="ECO:0000256" key="9">
    <source>
        <dbReference type="ARBA" id="ARBA00022840"/>
    </source>
</evidence>
<dbReference type="GO" id="GO:0016301">
    <property type="term" value="F:kinase activity"/>
    <property type="evidence" value="ECO:0007669"/>
    <property type="project" value="UniProtKB-KW"/>
</dbReference>
<dbReference type="PRINTS" id="PR01050">
    <property type="entry name" value="PYRUVTKNASE"/>
</dbReference>
<dbReference type="InterPro" id="IPR015813">
    <property type="entry name" value="Pyrv/PenolPyrv_kinase-like_dom"/>
</dbReference>
<dbReference type="InterPro" id="IPR001697">
    <property type="entry name" value="Pyr_Knase"/>
</dbReference>
<dbReference type="Pfam" id="PF00224">
    <property type="entry name" value="PK"/>
    <property type="match status" value="1"/>
</dbReference>
<evidence type="ECO:0000256" key="7">
    <source>
        <dbReference type="ARBA" id="ARBA00022741"/>
    </source>
</evidence>
<reference evidence="17 18" key="1">
    <citation type="journal article" date="2014" name="Genome Biol. Evol.">
        <title>The genome of the myxosporean Thelohanellus kitauei shows adaptations to nutrient acquisition within its fish host.</title>
        <authorList>
            <person name="Yang Y."/>
            <person name="Xiong J."/>
            <person name="Zhou Z."/>
            <person name="Huo F."/>
            <person name="Miao W."/>
            <person name="Ran C."/>
            <person name="Liu Y."/>
            <person name="Zhang J."/>
            <person name="Feng J."/>
            <person name="Wang M."/>
            <person name="Wang M."/>
            <person name="Wang L."/>
            <person name="Yao B."/>
        </authorList>
    </citation>
    <scope>NUCLEOTIDE SEQUENCE [LARGE SCALE GENOMIC DNA]</scope>
    <source>
        <strain evidence="17">Wuqing</strain>
    </source>
</reference>
<dbReference type="GO" id="GO:0030955">
    <property type="term" value="F:potassium ion binding"/>
    <property type="evidence" value="ECO:0007669"/>
    <property type="project" value="InterPro"/>
</dbReference>
<name>A0A0C2MGB7_THEKT</name>
<dbReference type="GO" id="GO:0000287">
    <property type="term" value="F:magnesium ion binding"/>
    <property type="evidence" value="ECO:0007669"/>
    <property type="project" value="InterPro"/>
</dbReference>
<dbReference type="InterPro" id="IPR015795">
    <property type="entry name" value="Pyrv_Knase_C"/>
</dbReference>
<dbReference type="GO" id="GO:0005524">
    <property type="term" value="F:ATP binding"/>
    <property type="evidence" value="ECO:0007669"/>
    <property type="project" value="UniProtKB-KW"/>
</dbReference>
<dbReference type="SUPFAM" id="SSF52935">
    <property type="entry name" value="PK C-terminal domain-like"/>
    <property type="match status" value="1"/>
</dbReference>
<evidence type="ECO:0000313" key="17">
    <source>
        <dbReference type="EMBL" id="KII66206.1"/>
    </source>
</evidence>
<dbReference type="SUPFAM" id="SSF50800">
    <property type="entry name" value="PK beta-barrel domain-like"/>
    <property type="match status" value="1"/>
</dbReference>
<sequence>MDITDGEIFLRTSRRPSTESMNSQLAYNSILDVCEDFSGFKSSAIICTIGPSCDRSEIVHEMIREGMCVACFNLSKGTQLEHRSRLDLVRTLGSKFGENSSLAFAIDINGSEIRTGTNLNQLDINLIEGQGIIITTDSGFKGECTSEKLYIDYKNLIDSINSGQIILIDNGLVVLEVKQLRRDDVVCRVIKGSTLGSQRNVILPGVKNLLPVLTAKDRNDIIFAINEKVDILFIPNFRDIGDVSDLRELIQATDHGRKMKIIYKVSDHVGVTKINELIEVSDGVLIDRTNLTLDIGSERTNIAQKMIISLCNLAGKPVICGGRVLESVNVTAETTSPETSDVINAIWEGVDGLMLFEKTANGKDPVNAVKMLNSICLAAEKTHRTRRHLEAIKNSLRCATEEQAIAIAAVEISYSLKTDAIIVLTTTGRTAEMVSMFRPRCYILAVTRTPEVARWLHLYRSVCPVLYTKGRIEPWVDDVEARIKFAVHYGTKHGSLHIGSNVVLITGWKSGAGSTNYIRIASVNKYFSIDGF</sequence>
<feature type="domain" description="Pyruvate kinase C-terminal" evidence="16">
    <location>
        <begin position="403"/>
        <end position="520"/>
    </location>
</feature>
<dbReference type="InterPro" id="IPR015806">
    <property type="entry name" value="Pyrv_Knase_insert_dom_sf"/>
</dbReference>
<dbReference type="Pfam" id="PF02887">
    <property type="entry name" value="PK_C"/>
    <property type="match status" value="1"/>
</dbReference>
<dbReference type="OMA" id="HQGRYDR"/>
<dbReference type="EC" id="2.7.1.40" evidence="4 14"/>
<feature type="domain" description="Pyruvate kinase barrel" evidence="15">
    <location>
        <begin position="41"/>
        <end position="369"/>
    </location>
</feature>
<evidence type="ECO:0000259" key="16">
    <source>
        <dbReference type="Pfam" id="PF02887"/>
    </source>
</evidence>
<evidence type="ECO:0000256" key="5">
    <source>
        <dbReference type="ARBA" id="ARBA00022679"/>
    </source>
</evidence>
<proteinExistence type="inferred from homology"/>
<comment type="caution">
    <text evidence="17">The sequence shown here is derived from an EMBL/GenBank/DDBJ whole genome shotgun (WGS) entry which is preliminary data.</text>
</comment>
<protein>
    <recommendedName>
        <fullName evidence="4 14">Pyruvate kinase</fullName>
        <ecNumber evidence="4 14">2.7.1.40</ecNumber>
    </recommendedName>
</protein>
<comment type="cofactor">
    <cofactor evidence="1">
        <name>K(+)</name>
        <dbReference type="ChEBI" id="CHEBI:29103"/>
    </cofactor>
</comment>
<keyword evidence="18" id="KW-1185">Reference proteome</keyword>
<keyword evidence="8 14" id="KW-0418">Kinase</keyword>
<comment type="pathway">
    <text evidence="2 14">Carbohydrate degradation; glycolysis; pyruvate from D-glyceraldehyde 3-phosphate: step 5/5.</text>
</comment>
<evidence type="ECO:0000256" key="4">
    <source>
        <dbReference type="ARBA" id="ARBA00012142"/>
    </source>
</evidence>
<evidence type="ECO:0000256" key="10">
    <source>
        <dbReference type="ARBA" id="ARBA00022842"/>
    </source>
</evidence>
<dbReference type="OrthoDB" id="108365at2759"/>
<keyword evidence="9" id="KW-0067">ATP-binding</keyword>
<organism evidence="17 18">
    <name type="scientific">Thelohanellus kitauei</name>
    <name type="common">Myxosporean</name>
    <dbReference type="NCBI Taxonomy" id="669202"/>
    <lineage>
        <taxon>Eukaryota</taxon>
        <taxon>Metazoa</taxon>
        <taxon>Cnidaria</taxon>
        <taxon>Myxozoa</taxon>
        <taxon>Myxosporea</taxon>
        <taxon>Bivalvulida</taxon>
        <taxon>Platysporina</taxon>
        <taxon>Myxobolidae</taxon>
        <taxon>Thelohanellus</taxon>
    </lineage>
</organism>
<dbReference type="AlphaFoldDB" id="A0A0C2MGB7"/>
<evidence type="ECO:0000256" key="13">
    <source>
        <dbReference type="ARBA" id="ARBA00048967"/>
    </source>
</evidence>
<evidence type="ECO:0000256" key="6">
    <source>
        <dbReference type="ARBA" id="ARBA00022723"/>
    </source>
</evidence>
<gene>
    <name evidence="17" type="ORF">RF11_12032</name>
</gene>